<dbReference type="InterPro" id="IPR036388">
    <property type="entry name" value="WH-like_DNA-bd_sf"/>
</dbReference>
<dbReference type="Proteomes" id="UP000189981">
    <property type="component" value="Unassembled WGS sequence"/>
</dbReference>
<feature type="domain" description="HTH hxlR-type" evidence="4">
    <location>
        <begin position="30"/>
        <end position="129"/>
    </location>
</feature>
<sequence>MKVTNGELAEKGSKEEIINHFCDVKKTNDCPITDVLARISDKWTMHTLIILGKSDKLRFTELKNQVEGISQRMLTVTLRTLEEDGFVTRTIFPQIPPKVEYELTTLGRSLVVELISLSNWANDNMKAVLEARERYILKQN</sequence>
<keyword evidence="1" id="KW-0805">Transcription regulation</keyword>
<dbReference type="RefSeq" id="WP_079703373.1">
    <property type="nucleotide sequence ID" value="NZ_FUYR01000003.1"/>
</dbReference>
<accession>A0A1T5EBD8</accession>
<dbReference type="PROSITE" id="PS51118">
    <property type="entry name" value="HTH_HXLR"/>
    <property type="match status" value="1"/>
</dbReference>
<dbReference type="AlphaFoldDB" id="A0A1T5EBD8"/>
<dbReference type="OrthoDB" id="7678715at2"/>
<evidence type="ECO:0000256" key="2">
    <source>
        <dbReference type="ARBA" id="ARBA00023125"/>
    </source>
</evidence>
<evidence type="ECO:0000313" key="5">
    <source>
        <dbReference type="EMBL" id="SKB81149.1"/>
    </source>
</evidence>
<keyword evidence="3" id="KW-0804">Transcription</keyword>
<keyword evidence="2" id="KW-0238">DNA-binding</keyword>
<gene>
    <name evidence="5" type="ORF">SAMN05661099_2855</name>
</gene>
<dbReference type="Gene3D" id="1.10.10.10">
    <property type="entry name" value="Winged helix-like DNA-binding domain superfamily/Winged helix DNA-binding domain"/>
    <property type="match status" value="1"/>
</dbReference>
<dbReference type="GO" id="GO:0003677">
    <property type="term" value="F:DNA binding"/>
    <property type="evidence" value="ECO:0007669"/>
    <property type="project" value="UniProtKB-KW"/>
</dbReference>
<evidence type="ECO:0000313" key="6">
    <source>
        <dbReference type="Proteomes" id="UP000189981"/>
    </source>
</evidence>
<dbReference type="InterPro" id="IPR036390">
    <property type="entry name" value="WH_DNA-bd_sf"/>
</dbReference>
<evidence type="ECO:0000256" key="3">
    <source>
        <dbReference type="ARBA" id="ARBA00023163"/>
    </source>
</evidence>
<dbReference type="InterPro" id="IPR002577">
    <property type="entry name" value="HTH_HxlR"/>
</dbReference>
<organism evidence="5 6">
    <name type="scientific">Daejeonella lutea</name>
    <dbReference type="NCBI Taxonomy" id="572036"/>
    <lineage>
        <taxon>Bacteria</taxon>
        <taxon>Pseudomonadati</taxon>
        <taxon>Bacteroidota</taxon>
        <taxon>Sphingobacteriia</taxon>
        <taxon>Sphingobacteriales</taxon>
        <taxon>Sphingobacteriaceae</taxon>
        <taxon>Daejeonella</taxon>
    </lineage>
</organism>
<dbReference type="Pfam" id="PF01638">
    <property type="entry name" value="HxlR"/>
    <property type="match status" value="1"/>
</dbReference>
<evidence type="ECO:0000259" key="4">
    <source>
        <dbReference type="PROSITE" id="PS51118"/>
    </source>
</evidence>
<keyword evidence="6" id="KW-1185">Reference proteome</keyword>
<evidence type="ECO:0000256" key="1">
    <source>
        <dbReference type="ARBA" id="ARBA00023015"/>
    </source>
</evidence>
<dbReference type="EMBL" id="FUYR01000003">
    <property type="protein sequence ID" value="SKB81149.1"/>
    <property type="molecule type" value="Genomic_DNA"/>
</dbReference>
<dbReference type="PANTHER" id="PTHR33204:SF39">
    <property type="entry name" value="TRANSCRIPTIONAL REGULATORY PROTEIN"/>
    <property type="match status" value="1"/>
</dbReference>
<dbReference type="PANTHER" id="PTHR33204">
    <property type="entry name" value="TRANSCRIPTIONAL REGULATOR, MARR FAMILY"/>
    <property type="match status" value="1"/>
</dbReference>
<proteinExistence type="predicted"/>
<protein>
    <submittedName>
        <fullName evidence="5">Transcriptional regulator, HxlR family</fullName>
    </submittedName>
</protein>
<reference evidence="6" key="1">
    <citation type="submission" date="2017-02" db="EMBL/GenBank/DDBJ databases">
        <authorList>
            <person name="Varghese N."/>
            <person name="Submissions S."/>
        </authorList>
    </citation>
    <scope>NUCLEOTIDE SEQUENCE [LARGE SCALE GENOMIC DNA]</scope>
    <source>
        <strain evidence="6">DSM 22385</strain>
    </source>
</reference>
<name>A0A1T5EBD8_9SPHI</name>
<dbReference type="SUPFAM" id="SSF46785">
    <property type="entry name" value="Winged helix' DNA-binding domain"/>
    <property type="match status" value="1"/>
</dbReference>